<evidence type="ECO:0000259" key="5">
    <source>
        <dbReference type="Pfam" id="PF01628"/>
    </source>
</evidence>
<evidence type="ECO:0000313" key="7">
    <source>
        <dbReference type="Proteomes" id="UP000034516"/>
    </source>
</evidence>
<evidence type="ECO:0000256" key="1">
    <source>
        <dbReference type="ARBA" id="ARBA00022491"/>
    </source>
</evidence>
<dbReference type="InterPro" id="IPR036388">
    <property type="entry name" value="WH-like_DNA-bd_sf"/>
</dbReference>
<keyword evidence="2" id="KW-0805">Transcription regulation</keyword>
<proteinExistence type="predicted"/>
<dbReference type="InterPro" id="IPR021153">
    <property type="entry name" value="HrcA_C"/>
</dbReference>
<dbReference type="GO" id="GO:0003677">
    <property type="term" value="F:DNA binding"/>
    <property type="evidence" value="ECO:0007669"/>
    <property type="project" value="InterPro"/>
</dbReference>
<accession>A0A0G1B1L4</accession>
<keyword evidence="1" id="KW-0678">Repressor</keyword>
<dbReference type="AlphaFoldDB" id="A0A0G1B1L4"/>
<evidence type="ECO:0000256" key="2">
    <source>
        <dbReference type="ARBA" id="ARBA00023015"/>
    </source>
</evidence>
<dbReference type="SUPFAM" id="SSF46785">
    <property type="entry name" value="Winged helix' DNA-binding domain"/>
    <property type="match status" value="1"/>
</dbReference>
<dbReference type="InterPro" id="IPR002571">
    <property type="entry name" value="HrcA"/>
</dbReference>
<dbReference type="EMBL" id="LCCW01000045">
    <property type="protein sequence ID" value="KKS40181.1"/>
    <property type="molecule type" value="Genomic_DNA"/>
</dbReference>
<dbReference type="InterPro" id="IPR029016">
    <property type="entry name" value="GAF-like_dom_sf"/>
</dbReference>
<dbReference type="PANTHER" id="PTHR34824">
    <property type="entry name" value="HEAT-INDUCIBLE TRANSCRIPTION REPRESSOR HRCA"/>
    <property type="match status" value="1"/>
</dbReference>
<comment type="caution">
    <text evidence="6">The sequence shown here is derived from an EMBL/GenBank/DDBJ whole genome shotgun (WGS) entry which is preliminary data.</text>
</comment>
<evidence type="ECO:0000313" key="6">
    <source>
        <dbReference type="EMBL" id="KKS40181.1"/>
    </source>
</evidence>
<organism evidence="6 7">
    <name type="scientific">Candidatus Kuenenbacteria bacterium GW2011_GWA2_42_15</name>
    <dbReference type="NCBI Taxonomy" id="1618677"/>
    <lineage>
        <taxon>Bacteria</taxon>
        <taxon>Candidatus Kueneniibacteriota</taxon>
    </lineage>
</organism>
<evidence type="ECO:0000256" key="4">
    <source>
        <dbReference type="ARBA" id="ARBA00023163"/>
    </source>
</evidence>
<dbReference type="GO" id="GO:0045892">
    <property type="term" value="P:negative regulation of DNA-templated transcription"/>
    <property type="evidence" value="ECO:0007669"/>
    <property type="project" value="TreeGrafter"/>
</dbReference>
<evidence type="ECO:0000256" key="3">
    <source>
        <dbReference type="ARBA" id="ARBA00023016"/>
    </source>
</evidence>
<dbReference type="Gene3D" id="1.10.10.10">
    <property type="entry name" value="Winged helix-like DNA-binding domain superfamily/Winged helix DNA-binding domain"/>
    <property type="match status" value="1"/>
</dbReference>
<feature type="domain" description="Heat-inducible transcription repressor HrcA C-terminal" evidence="5">
    <location>
        <begin position="106"/>
        <end position="214"/>
    </location>
</feature>
<dbReference type="PATRIC" id="fig|1618677.3.peg.763"/>
<dbReference type="InterPro" id="IPR036390">
    <property type="entry name" value="WH_DNA-bd_sf"/>
</dbReference>
<keyword evidence="3 6" id="KW-0346">Stress response</keyword>
<keyword evidence="4" id="KW-0804">Transcription</keyword>
<protein>
    <submittedName>
        <fullName evidence="6">Transcriptional regulator of heat shock protein</fullName>
    </submittedName>
</protein>
<gene>
    <name evidence="6" type="ORF">UV02_C0045G0005</name>
</gene>
<dbReference type="PANTHER" id="PTHR34824:SF1">
    <property type="entry name" value="HEAT-INDUCIBLE TRANSCRIPTION REPRESSOR HRCA"/>
    <property type="match status" value="1"/>
</dbReference>
<sequence>MNDRQKELFHNIVLEHITTAKAIGSEFLVKKYNLEVSSATTRNDMAELEAEGLIYQPHTSAGRVPTERGYNYYVANYLSKNPAVGERDKKILEQAKESGGQPSGAGAEKMLAKAVAELADTAVVYCPSKNNTYYTGLSNLLSQPEFADFNLIYRLTEVVDNFDEVLDGLYDKIKDIEIKIGKDNAFSSDCASILTKKSGKVFGLIGPMRMDYERNLGLVTFVRELLN</sequence>
<dbReference type="Gene3D" id="3.30.450.40">
    <property type="match status" value="1"/>
</dbReference>
<name>A0A0G1B1L4_9BACT</name>
<dbReference type="Proteomes" id="UP000034516">
    <property type="component" value="Unassembled WGS sequence"/>
</dbReference>
<reference evidence="6 7" key="1">
    <citation type="journal article" date="2015" name="Nature">
        <title>rRNA introns, odd ribosomes, and small enigmatic genomes across a large radiation of phyla.</title>
        <authorList>
            <person name="Brown C.T."/>
            <person name="Hug L.A."/>
            <person name="Thomas B.C."/>
            <person name="Sharon I."/>
            <person name="Castelle C.J."/>
            <person name="Singh A."/>
            <person name="Wilkins M.J."/>
            <person name="Williams K.H."/>
            <person name="Banfield J.F."/>
        </authorList>
    </citation>
    <scope>NUCLEOTIDE SEQUENCE [LARGE SCALE GENOMIC DNA]</scope>
</reference>
<dbReference type="Pfam" id="PF01628">
    <property type="entry name" value="HrcA"/>
    <property type="match status" value="1"/>
</dbReference>
<dbReference type="SUPFAM" id="SSF55781">
    <property type="entry name" value="GAF domain-like"/>
    <property type="match status" value="1"/>
</dbReference>